<reference evidence="1" key="2">
    <citation type="submission" date="2018-05" db="EMBL/GenBank/DDBJ databases">
        <title>OpunRS2 (Oryza punctata Reference Sequence Version 2).</title>
        <authorList>
            <person name="Zhang J."/>
            <person name="Kudrna D."/>
            <person name="Lee S."/>
            <person name="Talag J."/>
            <person name="Welchert J."/>
            <person name="Wing R.A."/>
        </authorList>
    </citation>
    <scope>NUCLEOTIDE SEQUENCE [LARGE SCALE GENOMIC DNA]</scope>
</reference>
<dbReference type="Gramene" id="OPUNC05G10070.1">
    <property type="protein sequence ID" value="OPUNC05G10070.1"/>
    <property type="gene ID" value="OPUNC05G10070"/>
</dbReference>
<accession>A0A0E0L111</accession>
<dbReference type="AlphaFoldDB" id="A0A0E0L111"/>
<evidence type="ECO:0000313" key="1">
    <source>
        <dbReference type="EnsemblPlants" id="OPUNC05G10070.1"/>
    </source>
</evidence>
<reference evidence="1" key="1">
    <citation type="submission" date="2015-04" db="UniProtKB">
        <authorList>
            <consortium name="EnsemblPlants"/>
        </authorList>
    </citation>
    <scope>IDENTIFICATION</scope>
</reference>
<name>A0A0E0L111_ORYPU</name>
<dbReference type="HOGENOM" id="CLU_143799_0_0_1"/>
<evidence type="ECO:0000313" key="2">
    <source>
        <dbReference type="Proteomes" id="UP000026962"/>
    </source>
</evidence>
<dbReference type="Proteomes" id="UP000026962">
    <property type="component" value="Chromosome 5"/>
</dbReference>
<keyword evidence="2" id="KW-1185">Reference proteome</keyword>
<protein>
    <submittedName>
        <fullName evidence="1">Uncharacterized protein</fullName>
    </submittedName>
</protein>
<sequence>MPKRQPHQAITSSVYSTLTPPVALTPTESSLLHLHHNELLLRAPSKVALFHQQPLQTYGTSANRASTARKTIARPNYKEICPQQVSLVPVRKTTINFSNAPHVAPIQVTSNNSQIGDTKSEKVLPATAAKSIVVLPWKVSKQSNASGETSASKQ</sequence>
<dbReference type="OMA" id="KEICPQQ"/>
<dbReference type="EnsemblPlants" id="OPUNC05G10070.1">
    <property type="protein sequence ID" value="OPUNC05G10070.1"/>
    <property type="gene ID" value="OPUNC05G10070"/>
</dbReference>
<organism evidence="1">
    <name type="scientific">Oryza punctata</name>
    <name type="common">Red rice</name>
    <dbReference type="NCBI Taxonomy" id="4537"/>
    <lineage>
        <taxon>Eukaryota</taxon>
        <taxon>Viridiplantae</taxon>
        <taxon>Streptophyta</taxon>
        <taxon>Embryophyta</taxon>
        <taxon>Tracheophyta</taxon>
        <taxon>Spermatophyta</taxon>
        <taxon>Magnoliopsida</taxon>
        <taxon>Liliopsida</taxon>
        <taxon>Poales</taxon>
        <taxon>Poaceae</taxon>
        <taxon>BOP clade</taxon>
        <taxon>Oryzoideae</taxon>
        <taxon>Oryzeae</taxon>
        <taxon>Oryzinae</taxon>
        <taxon>Oryza</taxon>
    </lineage>
</organism>
<proteinExistence type="predicted"/>